<name>A0ABW1H3R8_9ACTN</name>
<reference evidence="2" key="1">
    <citation type="journal article" date="2019" name="Int. J. Syst. Evol. Microbiol.">
        <title>The Global Catalogue of Microorganisms (GCM) 10K type strain sequencing project: providing services to taxonomists for standard genome sequencing and annotation.</title>
        <authorList>
            <consortium name="The Broad Institute Genomics Platform"/>
            <consortium name="The Broad Institute Genome Sequencing Center for Infectious Disease"/>
            <person name="Wu L."/>
            <person name="Ma J."/>
        </authorList>
    </citation>
    <scope>NUCLEOTIDE SEQUENCE [LARGE SCALE GENOMIC DNA]</scope>
    <source>
        <strain evidence="2">CGMCC 4.7144</strain>
    </source>
</reference>
<evidence type="ECO:0000313" key="1">
    <source>
        <dbReference type="EMBL" id="MFC5924334.1"/>
    </source>
</evidence>
<dbReference type="Proteomes" id="UP001596226">
    <property type="component" value="Unassembled WGS sequence"/>
</dbReference>
<sequence>MAEQGPQQSLATLPTPAAGPPVDGRDWVVIFSGTPWANGAHRQHALARELTVDHRVLFVDPSGHLPRWRLQVELVADDLWHTAGPALLPFGRHLSPANRVNRWLAAFLLRRWLRRRSASVRLLWLDEDLAAPVATRLGEAAVVYDATDLDWTFTRRWNRPHLRRALRSAVGAADLVLASSTALPERMPVSDPPPVVLPNGCDPDRFSPAGPVAPWLTGLRRPRIGYCGAVDTRAFDAELVAAVARAHPEWTFLLIGPSTRAGRAPLVRLANVELVDAVRFVDVPSILRACDVTIIPYRVGGLVDYVHPKKCYEYLALGKPVVATPLPALRALADTIRLAGDAESFAAAVSDALDEAGVPHEADRRRELATRNSWSARGVELRALLAGLPR</sequence>
<dbReference type="GO" id="GO:0016757">
    <property type="term" value="F:glycosyltransferase activity"/>
    <property type="evidence" value="ECO:0007669"/>
    <property type="project" value="UniProtKB-KW"/>
</dbReference>
<accession>A0ABW1H3R8</accession>
<dbReference type="PANTHER" id="PTHR12526:SF600">
    <property type="entry name" value="GLYCOSYL TRANSFERASE GROUP 1"/>
    <property type="match status" value="1"/>
</dbReference>
<dbReference type="RefSeq" id="WP_377510804.1">
    <property type="nucleotide sequence ID" value="NZ_JBHSQS010000007.1"/>
</dbReference>
<protein>
    <submittedName>
        <fullName evidence="1">Glycosyltransferase</fullName>
        <ecNumber evidence="1">2.4.-.-</ecNumber>
    </submittedName>
</protein>
<organism evidence="1 2">
    <name type="scientific">Micromonospora vulcania</name>
    <dbReference type="NCBI Taxonomy" id="1441873"/>
    <lineage>
        <taxon>Bacteria</taxon>
        <taxon>Bacillati</taxon>
        <taxon>Actinomycetota</taxon>
        <taxon>Actinomycetes</taxon>
        <taxon>Micromonosporales</taxon>
        <taxon>Micromonosporaceae</taxon>
        <taxon>Micromonospora</taxon>
    </lineage>
</organism>
<keyword evidence="1" id="KW-0808">Transferase</keyword>
<dbReference type="Pfam" id="PF13692">
    <property type="entry name" value="Glyco_trans_1_4"/>
    <property type="match status" value="1"/>
</dbReference>
<proteinExistence type="predicted"/>
<dbReference type="PANTHER" id="PTHR12526">
    <property type="entry name" value="GLYCOSYLTRANSFERASE"/>
    <property type="match status" value="1"/>
</dbReference>
<evidence type="ECO:0000313" key="2">
    <source>
        <dbReference type="Proteomes" id="UP001596226"/>
    </source>
</evidence>
<dbReference type="EMBL" id="JBHSQS010000007">
    <property type="protein sequence ID" value="MFC5924334.1"/>
    <property type="molecule type" value="Genomic_DNA"/>
</dbReference>
<dbReference type="EC" id="2.4.-.-" evidence="1"/>
<comment type="caution">
    <text evidence="1">The sequence shown here is derived from an EMBL/GenBank/DDBJ whole genome shotgun (WGS) entry which is preliminary data.</text>
</comment>
<gene>
    <name evidence="1" type="ORF">ACFQGL_13370</name>
</gene>
<dbReference type="SUPFAM" id="SSF53756">
    <property type="entry name" value="UDP-Glycosyltransferase/glycogen phosphorylase"/>
    <property type="match status" value="1"/>
</dbReference>
<keyword evidence="1" id="KW-0328">Glycosyltransferase</keyword>
<dbReference type="Gene3D" id="3.40.50.2000">
    <property type="entry name" value="Glycogen Phosphorylase B"/>
    <property type="match status" value="2"/>
</dbReference>
<keyword evidence="2" id="KW-1185">Reference proteome</keyword>